<reference evidence="3 4" key="1">
    <citation type="submission" date="2024-02" db="EMBL/GenBank/DDBJ databases">
        <authorList>
            <person name="Chen Y."/>
            <person name="Shah S."/>
            <person name="Dougan E. K."/>
            <person name="Thang M."/>
            <person name="Chan C."/>
        </authorList>
    </citation>
    <scope>NUCLEOTIDE SEQUENCE [LARGE SCALE GENOMIC DNA]</scope>
</reference>
<evidence type="ECO:0000313" key="3">
    <source>
        <dbReference type="EMBL" id="CAK9116893.1"/>
    </source>
</evidence>
<dbReference type="EMBL" id="CAXAMN010028539">
    <property type="protein sequence ID" value="CAK9116893.1"/>
    <property type="molecule type" value="Genomic_DNA"/>
</dbReference>
<feature type="compositionally biased region" description="Basic and acidic residues" evidence="1">
    <location>
        <begin position="143"/>
        <end position="166"/>
    </location>
</feature>
<comment type="caution">
    <text evidence="3">The sequence shown here is derived from an EMBL/GenBank/DDBJ whole genome shotgun (WGS) entry which is preliminary data.</text>
</comment>
<accession>A0ABP0SWV0</accession>
<feature type="compositionally biased region" description="Basic residues" evidence="1">
    <location>
        <begin position="120"/>
        <end position="129"/>
    </location>
</feature>
<evidence type="ECO:0000313" key="4">
    <source>
        <dbReference type="Proteomes" id="UP001642484"/>
    </source>
</evidence>
<dbReference type="InterPro" id="IPR050817">
    <property type="entry name" value="DjlA_DnaK_co-chaperone"/>
</dbReference>
<dbReference type="CDD" id="cd06257">
    <property type="entry name" value="DnaJ"/>
    <property type="match status" value="1"/>
</dbReference>
<dbReference type="Pfam" id="PF00226">
    <property type="entry name" value="DnaJ"/>
    <property type="match status" value="1"/>
</dbReference>
<feature type="domain" description="J" evidence="2">
    <location>
        <begin position="51"/>
        <end position="112"/>
    </location>
</feature>
<dbReference type="SMART" id="SM00271">
    <property type="entry name" value="DnaJ"/>
    <property type="match status" value="1"/>
</dbReference>
<organism evidence="3 4">
    <name type="scientific">Durusdinium trenchii</name>
    <dbReference type="NCBI Taxonomy" id="1381693"/>
    <lineage>
        <taxon>Eukaryota</taxon>
        <taxon>Sar</taxon>
        <taxon>Alveolata</taxon>
        <taxon>Dinophyceae</taxon>
        <taxon>Suessiales</taxon>
        <taxon>Symbiodiniaceae</taxon>
        <taxon>Durusdinium</taxon>
    </lineage>
</organism>
<evidence type="ECO:0000256" key="1">
    <source>
        <dbReference type="SAM" id="MobiDB-lite"/>
    </source>
</evidence>
<protein>
    <recommendedName>
        <fullName evidence="2">J domain-containing protein</fullName>
    </recommendedName>
</protein>
<dbReference type="Gene3D" id="1.10.287.110">
    <property type="entry name" value="DnaJ domain"/>
    <property type="match status" value="1"/>
</dbReference>
<dbReference type="PROSITE" id="PS50076">
    <property type="entry name" value="DNAJ_2"/>
    <property type="match status" value="1"/>
</dbReference>
<dbReference type="InterPro" id="IPR018253">
    <property type="entry name" value="DnaJ_domain_CS"/>
</dbReference>
<dbReference type="InterPro" id="IPR036869">
    <property type="entry name" value="J_dom_sf"/>
</dbReference>
<dbReference type="Proteomes" id="UP001642484">
    <property type="component" value="Unassembled WGS sequence"/>
</dbReference>
<dbReference type="PROSITE" id="PS00636">
    <property type="entry name" value="DNAJ_1"/>
    <property type="match status" value="1"/>
</dbReference>
<dbReference type="InterPro" id="IPR001623">
    <property type="entry name" value="DnaJ_domain"/>
</dbReference>
<keyword evidence="4" id="KW-1185">Reference proteome</keyword>
<feature type="region of interest" description="Disordered" evidence="1">
    <location>
        <begin position="119"/>
        <end position="175"/>
    </location>
</feature>
<proteinExistence type="predicted"/>
<dbReference type="PANTHER" id="PTHR24074">
    <property type="entry name" value="CO-CHAPERONE PROTEIN DJLA"/>
    <property type="match status" value="1"/>
</dbReference>
<gene>
    <name evidence="3" type="ORF">CCMP2556_LOCUS54349</name>
</gene>
<name>A0ABP0SWV0_9DINO</name>
<evidence type="ECO:0000259" key="2">
    <source>
        <dbReference type="PROSITE" id="PS50076"/>
    </source>
</evidence>
<sequence length="332" mass="37098">MWHFKGMSTAARGSIGIRSIKLFTTVLLGLLHPFDSEMKKMNFRSVDMVMTYYGELGISQSASHREVLLAHRERALQTHPDKGGSHDAFVKVQQAFEVLSDAWQRAEYDAMLRLLAKGPGKMHRARTPKPPKLPTPKQRKQQAKAEKKKEKFAARGKQQPDFEAEKAAAAAARADDRKAQEAALAEISKSAKVSTSSTQNMMAESKNAEAKMLEERTQAMACEAALREGLAAQTSEHKALVEKTQEHEKAVAKRFEELQTASEADKASAAAARAEDQNAHEGLPVLLACKNIAYTLQDDKVAKKFFNKSEFADWWVEHQPHRRQCQRESSPE</sequence>
<dbReference type="SUPFAM" id="SSF46565">
    <property type="entry name" value="Chaperone J-domain"/>
    <property type="match status" value="1"/>
</dbReference>